<proteinExistence type="predicted"/>
<gene>
    <name evidence="1" type="ORF">Solumvirus1_21</name>
</gene>
<accession>A0A3G5AG04</accession>
<name>A0A3G5AG04_9VIRU</name>
<organism evidence="1">
    <name type="scientific">Solumvirus sp</name>
    <dbReference type="NCBI Taxonomy" id="2487773"/>
    <lineage>
        <taxon>Viruses</taxon>
        <taxon>Pithoviruses</taxon>
    </lineage>
</organism>
<sequence>MGRFSIQQRVFLAFLLLGHYSNIIYFEEQKYPKIAVFGFLKPRKFTKDKFQNVLKYNNNLSNTQIQY</sequence>
<protein>
    <submittedName>
        <fullName evidence="1">Uncharacterized protein</fullName>
    </submittedName>
</protein>
<evidence type="ECO:0000313" key="1">
    <source>
        <dbReference type="EMBL" id="AYV86146.1"/>
    </source>
</evidence>
<dbReference type="EMBL" id="MK072498">
    <property type="protein sequence ID" value="AYV86146.1"/>
    <property type="molecule type" value="Genomic_DNA"/>
</dbReference>
<reference evidence="1" key="1">
    <citation type="submission" date="2018-10" db="EMBL/GenBank/DDBJ databases">
        <title>Hidden diversity of soil giant viruses.</title>
        <authorList>
            <person name="Schulz F."/>
            <person name="Alteio L."/>
            <person name="Goudeau D."/>
            <person name="Ryan E.M."/>
            <person name="Malmstrom R.R."/>
            <person name="Blanchard J."/>
            <person name="Woyke T."/>
        </authorList>
    </citation>
    <scope>NUCLEOTIDE SEQUENCE</scope>
    <source>
        <strain evidence="1">SMV1</strain>
    </source>
</reference>